<dbReference type="EC" id="2.1.1.72" evidence="1"/>
<proteinExistence type="predicted"/>
<evidence type="ECO:0000259" key="9">
    <source>
        <dbReference type="Pfam" id="PF12950"/>
    </source>
</evidence>
<dbReference type="GO" id="GO:0003677">
    <property type="term" value="F:DNA binding"/>
    <property type="evidence" value="ECO:0007669"/>
    <property type="project" value="UniProtKB-KW"/>
</dbReference>
<accession>A0A846MR94</accession>
<dbReference type="Proteomes" id="UP000537126">
    <property type="component" value="Unassembled WGS sequence"/>
</dbReference>
<dbReference type="SUPFAM" id="SSF53335">
    <property type="entry name" value="S-adenosyl-L-methionine-dependent methyltransferases"/>
    <property type="match status" value="1"/>
</dbReference>
<dbReference type="PANTHER" id="PTHR33841">
    <property type="entry name" value="DNA METHYLTRANSFERASE YEEA-RELATED"/>
    <property type="match status" value="1"/>
</dbReference>
<dbReference type="GO" id="GO:0009307">
    <property type="term" value="P:DNA restriction-modification system"/>
    <property type="evidence" value="ECO:0007669"/>
    <property type="project" value="UniProtKB-KW"/>
</dbReference>
<evidence type="ECO:0000256" key="6">
    <source>
        <dbReference type="ARBA" id="ARBA00023125"/>
    </source>
</evidence>
<feature type="domain" description="Type II methyltransferase M.TaqI-like" evidence="8">
    <location>
        <begin position="520"/>
        <end position="759"/>
    </location>
</feature>
<dbReference type="PRINTS" id="PR00507">
    <property type="entry name" value="N12N6MTFRASE"/>
</dbReference>
<evidence type="ECO:0000256" key="1">
    <source>
        <dbReference type="ARBA" id="ARBA00011900"/>
    </source>
</evidence>
<keyword evidence="6" id="KW-0238">DNA-binding</keyword>
<dbReference type="PROSITE" id="PS00092">
    <property type="entry name" value="N6_MTASE"/>
    <property type="match status" value="1"/>
</dbReference>
<reference evidence="10 11" key="1">
    <citation type="submission" date="2020-03" db="EMBL/GenBank/DDBJ databases">
        <title>Genomic Encyclopedia of Type Strains, Phase IV (KMG-IV): sequencing the most valuable type-strain genomes for metagenomic binning, comparative biology and taxonomic classification.</title>
        <authorList>
            <person name="Goeker M."/>
        </authorList>
    </citation>
    <scope>NUCLEOTIDE SEQUENCE [LARGE SCALE GENOMIC DNA]</scope>
    <source>
        <strain evidence="10 11">DSM 5718</strain>
    </source>
</reference>
<comment type="caution">
    <text evidence="10">The sequence shown here is derived from an EMBL/GenBank/DDBJ whole genome shotgun (WGS) entry which is preliminary data.</text>
</comment>
<evidence type="ECO:0000256" key="3">
    <source>
        <dbReference type="ARBA" id="ARBA00022679"/>
    </source>
</evidence>
<dbReference type="GO" id="GO:0032259">
    <property type="term" value="P:methylation"/>
    <property type="evidence" value="ECO:0007669"/>
    <property type="project" value="UniProtKB-KW"/>
</dbReference>
<evidence type="ECO:0000256" key="4">
    <source>
        <dbReference type="ARBA" id="ARBA00022691"/>
    </source>
</evidence>
<dbReference type="GO" id="GO:0009007">
    <property type="term" value="F:site-specific DNA-methyltransferase (adenine-specific) activity"/>
    <property type="evidence" value="ECO:0007669"/>
    <property type="project" value="UniProtKB-EC"/>
</dbReference>
<evidence type="ECO:0000313" key="10">
    <source>
        <dbReference type="EMBL" id="NIK73951.1"/>
    </source>
</evidence>
<protein>
    <recommendedName>
        <fullName evidence="1">site-specific DNA-methyltransferase (adenine-specific)</fullName>
        <ecNumber evidence="1">2.1.1.72</ecNumber>
    </recommendedName>
</protein>
<evidence type="ECO:0000313" key="11">
    <source>
        <dbReference type="Proteomes" id="UP000537126"/>
    </source>
</evidence>
<gene>
    <name evidence="10" type="ORF">FHS56_001464</name>
</gene>
<dbReference type="InterPro" id="IPR050953">
    <property type="entry name" value="N4_N6_ade-DNA_methylase"/>
</dbReference>
<keyword evidence="3" id="KW-0808">Transferase</keyword>
<dbReference type="InterPro" id="IPR029063">
    <property type="entry name" value="SAM-dependent_MTases_sf"/>
</dbReference>
<dbReference type="InterPro" id="IPR002052">
    <property type="entry name" value="DNA_methylase_N6_adenine_CS"/>
</dbReference>
<dbReference type="InterPro" id="IPR011639">
    <property type="entry name" value="MethylTrfase_TaqI-like_dom"/>
</dbReference>
<keyword evidence="5" id="KW-0680">Restriction system</keyword>
<comment type="catalytic activity">
    <reaction evidence="7">
        <text>a 2'-deoxyadenosine in DNA + S-adenosyl-L-methionine = an N(6)-methyl-2'-deoxyadenosine in DNA + S-adenosyl-L-homocysteine + H(+)</text>
        <dbReference type="Rhea" id="RHEA:15197"/>
        <dbReference type="Rhea" id="RHEA-COMP:12418"/>
        <dbReference type="Rhea" id="RHEA-COMP:12419"/>
        <dbReference type="ChEBI" id="CHEBI:15378"/>
        <dbReference type="ChEBI" id="CHEBI:57856"/>
        <dbReference type="ChEBI" id="CHEBI:59789"/>
        <dbReference type="ChEBI" id="CHEBI:90615"/>
        <dbReference type="ChEBI" id="CHEBI:90616"/>
        <dbReference type="EC" id="2.1.1.72"/>
    </reaction>
</comment>
<keyword evidence="4" id="KW-0949">S-adenosyl-L-methionine</keyword>
<dbReference type="AlphaFoldDB" id="A0A846MR94"/>
<evidence type="ECO:0000256" key="2">
    <source>
        <dbReference type="ARBA" id="ARBA00022603"/>
    </source>
</evidence>
<dbReference type="InterPro" id="IPR025931">
    <property type="entry name" value="TaqI_C"/>
</dbReference>
<keyword evidence="2 10" id="KW-0489">Methyltransferase</keyword>
<dbReference type="EMBL" id="JAASRN010000002">
    <property type="protein sequence ID" value="NIK73951.1"/>
    <property type="molecule type" value="Genomic_DNA"/>
</dbReference>
<name>A0A846MR94_9BACT</name>
<organism evidence="10 11">
    <name type="scientific">Thermonema lapsum</name>
    <dbReference type="NCBI Taxonomy" id="28195"/>
    <lineage>
        <taxon>Bacteria</taxon>
        <taxon>Pseudomonadati</taxon>
        <taxon>Bacteroidota</taxon>
        <taxon>Cytophagia</taxon>
        <taxon>Cytophagales</taxon>
        <taxon>Thermonemataceae</taxon>
        <taxon>Thermonema</taxon>
    </lineage>
</organism>
<dbReference type="PANTHER" id="PTHR33841:SF1">
    <property type="entry name" value="DNA METHYLTRANSFERASE A"/>
    <property type="match status" value="1"/>
</dbReference>
<dbReference type="Pfam" id="PF12950">
    <property type="entry name" value="TaqI_C"/>
    <property type="match status" value="1"/>
</dbReference>
<evidence type="ECO:0000256" key="5">
    <source>
        <dbReference type="ARBA" id="ARBA00022747"/>
    </source>
</evidence>
<dbReference type="RefSeq" id="WP_166919204.1">
    <property type="nucleotide sequence ID" value="NZ_JAASRN010000002.1"/>
</dbReference>
<evidence type="ECO:0000256" key="7">
    <source>
        <dbReference type="ARBA" id="ARBA00047942"/>
    </source>
</evidence>
<dbReference type="Gene3D" id="3.40.50.150">
    <property type="entry name" value="Vaccinia Virus protein VP39"/>
    <property type="match status" value="1"/>
</dbReference>
<evidence type="ECO:0000259" key="8">
    <source>
        <dbReference type="Pfam" id="PF07669"/>
    </source>
</evidence>
<keyword evidence="11" id="KW-1185">Reference proteome</keyword>
<sequence>MEKKELQATLSAPFDLQQWQQVLRKVFGVQHLYATPSEIPLPANNKADAAYELGKFTTADDRLVGLYWVKVKPNVWIERNKVGLRELLRSVYKYDVDGALIVFEQGDKWRLSFVSEIRTRDEQGNTVEQLTEPRRYTYLLGAGEKTNTPSARLASLAGKKLYLDDIRQAFSVEVLNAEFYKMVANHFYQLVGTAENKNIAHQGVLLLPSITPNNPQNRKKYQEFAVRLIGRTVFCWFLKVKKSKQGKALIPEELLSAQAVKQHPNYYHNILEKLFFQTLNTPMAKRRDDLPEAFRDIPFLNGGLFDPHPDDYYKLSELTGLSGHLNTLIIPDSWFASFFEQLEQYNFTIDENSSVDVEVSVDPEMLGRIFENLLAEIDPESGETARKATGSYYTPREIVDYMATESLVHYLHSKTHIDPDQLRPIFKMDSSVSFTDDDKEKILQALDQLKIIDPACGSGAFPMGVLQKMVMALEKLDPSAHWWKQQQISRIENVMLRKQVSEKLDNTSMEYARKIGIIQNTLYGVDIQPIAAEISKLRCFLTLVVDENVDDTQPNRGVEPLPNLEFKFVTANALIGLPVEQDFGGLFNANDDLDKLKQIRLSYLQSYGDEKNQLKEEFKSIQTKILRTQYNNRVTDVNSRAYLISTWEPFSHESANWFDPEWMFGVKEFDVVIGNPPYIQLQKAQNDKTKYADLYKAQNYETFARTGDIYCLFYEKGMKLLKSDGILCYITSNKWMRAGYGEKLRAFFTRYNPLLLLDLGPNVFENATVDTNILIIQKCENRNQLKALTINERKKDTIPFDSLVKEKSVVLKNLSKDAWFIGSDAEQRLKEKIERIGKPLKDWDVKIYRGVLTGLNEAFIITTEKRNEILAHCKTDEERRRTEAIIKPILRGKDIKRYYYEWAGLWVIVIPAGWTNENKGKQSAEEFIQEQFPSLMTHLKVFEAKAKKRDDQGDYWWELRACAYYPEFEKEKVVWQRITQEPTFCLVKPNVYVLDSMAFFTGNNLKFIMAILNSKLIYKYVEMIVHQYGFTGFRLSNQYVEVMPLPPITPTNEPIVRQIEALVDKILAAKKEDKNADTTAWEREIDGLVYGLYGLTEEEIKIIEGK</sequence>
<dbReference type="Pfam" id="PF07669">
    <property type="entry name" value="Eco57I"/>
    <property type="match status" value="1"/>
</dbReference>
<feature type="domain" description="TaqI-like C-terminal specificity" evidence="9">
    <location>
        <begin position="887"/>
        <end position="1044"/>
    </location>
</feature>